<proteinExistence type="inferred from homology"/>
<comment type="caution">
    <text evidence="5">The sequence shown here is derived from an EMBL/GenBank/DDBJ whole genome shotgun (WGS) entry which is preliminary data.</text>
</comment>
<comment type="cofactor">
    <cofactor evidence="1">
        <name>FMN</name>
        <dbReference type="ChEBI" id="CHEBI:58210"/>
    </cofactor>
</comment>
<evidence type="ECO:0000256" key="2">
    <source>
        <dbReference type="ARBA" id="ARBA00022630"/>
    </source>
</evidence>
<name>A0A3D9IDD1_9BACL</name>
<dbReference type="GO" id="GO:0016646">
    <property type="term" value="F:oxidoreductase activity, acting on the CH-NH group of donors, NAD or NADP as acceptor"/>
    <property type="evidence" value="ECO:0007669"/>
    <property type="project" value="UniProtKB-ARBA"/>
</dbReference>
<keyword evidence="2" id="KW-0285">Flavoprotein</keyword>
<evidence type="ECO:0000256" key="1">
    <source>
        <dbReference type="ARBA" id="ARBA00001917"/>
    </source>
</evidence>
<dbReference type="Gene3D" id="2.30.110.10">
    <property type="entry name" value="Electron Transport, Fmn-binding Protein, Chain A"/>
    <property type="match status" value="1"/>
</dbReference>
<sequence length="214" mass="23846">MHKVIKPKILYFGSPVVLISTRNEDGSCNVAPMSSAWWLNESCMLGMSERSQTVQNLLREKECVLNLPSENMASAVDKLALYTGRNPVPESKAGRGYLYEPDKFGIAGLTPQPSDLVKTPRIRECPVQLEAKLIQVHSFEEPSSIMAIEVKIERVHISEDLLMDGEIDYVDPEKWKPLMMNFCEYFGLGGKLHASRLAKIFAPTRSQSAANASS</sequence>
<evidence type="ECO:0000256" key="3">
    <source>
        <dbReference type="ARBA" id="ARBA00038054"/>
    </source>
</evidence>
<protein>
    <submittedName>
        <fullName evidence="5">Flavin reductase (DIM6/NTAB) family NADH-FMN oxidoreductase RutF</fullName>
    </submittedName>
</protein>
<dbReference type="RefSeq" id="WP_115993281.1">
    <property type="nucleotide sequence ID" value="NZ_QRDY01000007.1"/>
</dbReference>
<dbReference type="InterPro" id="IPR012349">
    <property type="entry name" value="Split_barrel_FMN-bd"/>
</dbReference>
<dbReference type="Proteomes" id="UP000256869">
    <property type="component" value="Unassembled WGS sequence"/>
</dbReference>
<evidence type="ECO:0000313" key="6">
    <source>
        <dbReference type="Proteomes" id="UP000256869"/>
    </source>
</evidence>
<dbReference type="OrthoDB" id="9794638at2"/>
<evidence type="ECO:0000313" key="5">
    <source>
        <dbReference type="EMBL" id="RED59226.1"/>
    </source>
</evidence>
<dbReference type="PANTHER" id="PTHR43567:SF1">
    <property type="entry name" value="FLAVOREDOXIN"/>
    <property type="match status" value="1"/>
</dbReference>
<organism evidence="5 6">
    <name type="scientific">Cohnella lupini</name>
    <dbReference type="NCBI Taxonomy" id="1294267"/>
    <lineage>
        <taxon>Bacteria</taxon>
        <taxon>Bacillati</taxon>
        <taxon>Bacillota</taxon>
        <taxon>Bacilli</taxon>
        <taxon>Bacillales</taxon>
        <taxon>Paenibacillaceae</taxon>
        <taxon>Cohnella</taxon>
    </lineage>
</organism>
<dbReference type="Pfam" id="PF01613">
    <property type="entry name" value="Flavin_Reduct"/>
    <property type="match status" value="1"/>
</dbReference>
<comment type="similarity">
    <text evidence="3">Belongs to the flavoredoxin family.</text>
</comment>
<feature type="domain" description="Flavin reductase like" evidence="4">
    <location>
        <begin position="12"/>
        <end position="160"/>
    </location>
</feature>
<dbReference type="EMBL" id="QRDY01000007">
    <property type="protein sequence ID" value="RED59226.1"/>
    <property type="molecule type" value="Genomic_DNA"/>
</dbReference>
<reference evidence="5 6" key="1">
    <citation type="submission" date="2018-07" db="EMBL/GenBank/DDBJ databases">
        <title>Genomic Encyclopedia of Type Strains, Phase III (KMG-III): the genomes of soil and plant-associated and newly described type strains.</title>
        <authorList>
            <person name="Whitman W."/>
        </authorList>
    </citation>
    <scope>NUCLEOTIDE SEQUENCE [LARGE SCALE GENOMIC DNA]</scope>
    <source>
        <strain evidence="5 6">CECT 8236</strain>
    </source>
</reference>
<accession>A0A3D9IDD1</accession>
<dbReference type="InterPro" id="IPR052174">
    <property type="entry name" value="Flavoredoxin"/>
</dbReference>
<keyword evidence="6" id="KW-1185">Reference proteome</keyword>
<dbReference type="InterPro" id="IPR002563">
    <property type="entry name" value="Flavin_Rdtase-like_dom"/>
</dbReference>
<evidence type="ECO:0000259" key="4">
    <source>
        <dbReference type="Pfam" id="PF01613"/>
    </source>
</evidence>
<gene>
    <name evidence="5" type="ORF">DFP95_10764</name>
</gene>
<dbReference type="GO" id="GO:0010181">
    <property type="term" value="F:FMN binding"/>
    <property type="evidence" value="ECO:0007669"/>
    <property type="project" value="InterPro"/>
</dbReference>
<dbReference type="PANTHER" id="PTHR43567">
    <property type="entry name" value="FLAVOREDOXIN-RELATED-RELATED"/>
    <property type="match status" value="1"/>
</dbReference>
<dbReference type="SUPFAM" id="SSF50475">
    <property type="entry name" value="FMN-binding split barrel"/>
    <property type="match status" value="1"/>
</dbReference>
<dbReference type="AlphaFoldDB" id="A0A3D9IDD1"/>